<evidence type="ECO:0000256" key="1">
    <source>
        <dbReference type="ARBA" id="ARBA00022559"/>
    </source>
</evidence>
<dbReference type="Pfam" id="PF08534">
    <property type="entry name" value="Redoxin"/>
    <property type="match status" value="1"/>
</dbReference>
<evidence type="ECO:0000313" key="4">
    <source>
        <dbReference type="EMBL" id="MEL0611499.1"/>
    </source>
</evidence>
<feature type="non-terminal residue" evidence="4">
    <location>
        <position position="1"/>
    </location>
</feature>
<dbReference type="Proteomes" id="UP001377160">
    <property type="component" value="Unassembled WGS sequence"/>
</dbReference>
<evidence type="ECO:0000313" key="5">
    <source>
        <dbReference type="Proteomes" id="UP001377160"/>
    </source>
</evidence>
<gene>
    <name evidence="4" type="ORF">V8Z71_25045</name>
</gene>
<dbReference type="Gene3D" id="3.40.30.10">
    <property type="entry name" value="Glutaredoxin"/>
    <property type="match status" value="1"/>
</dbReference>
<keyword evidence="2" id="KW-0560">Oxidoreductase</keyword>
<organism evidence="4 5">
    <name type="scientific">Vibrio echinoideorum</name>
    <dbReference type="NCBI Taxonomy" id="2100116"/>
    <lineage>
        <taxon>Bacteria</taxon>
        <taxon>Pseudomonadati</taxon>
        <taxon>Pseudomonadota</taxon>
        <taxon>Gammaproteobacteria</taxon>
        <taxon>Vibrionales</taxon>
        <taxon>Vibrionaceae</taxon>
        <taxon>Vibrio</taxon>
    </lineage>
</organism>
<evidence type="ECO:0000256" key="2">
    <source>
        <dbReference type="ARBA" id="ARBA00023002"/>
    </source>
</evidence>
<dbReference type="InterPro" id="IPR036249">
    <property type="entry name" value="Thioredoxin-like_sf"/>
</dbReference>
<keyword evidence="5" id="KW-1185">Reference proteome</keyword>
<dbReference type="EMBL" id="JBANDX010000407">
    <property type="protein sequence ID" value="MEL0611499.1"/>
    <property type="molecule type" value="Genomic_DNA"/>
</dbReference>
<accession>A0ABU9FZ65</accession>
<feature type="domain" description="Redoxin" evidence="3">
    <location>
        <begin position="4"/>
        <end position="60"/>
    </location>
</feature>
<dbReference type="PANTHER" id="PTHR10430:SF16">
    <property type="entry name" value="PEROXIREDOXIN-5, MITOCHONDRIAL"/>
    <property type="match status" value="1"/>
</dbReference>
<dbReference type="InterPro" id="IPR037944">
    <property type="entry name" value="PRX5-like"/>
</dbReference>
<proteinExistence type="predicted"/>
<comment type="caution">
    <text evidence="4">The sequence shown here is derived from an EMBL/GenBank/DDBJ whole genome shotgun (WGS) entry which is preliminary data.</text>
</comment>
<evidence type="ECO:0000259" key="3">
    <source>
        <dbReference type="Pfam" id="PF08534"/>
    </source>
</evidence>
<dbReference type="SUPFAM" id="SSF52833">
    <property type="entry name" value="Thioredoxin-like"/>
    <property type="match status" value="1"/>
</dbReference>
<sequence>KADQEAENITFIPDANGDFTDRMGMLVEKNDIGFGKRSWRYSMLVKNGEVEKMFIEEDVPADQFKVSD</sequence>
<dbReference type="PANTHER" id="PTHR10430">
    <property type="entry name" value="PEROXIREDOXIN"/>
    <property type="match status" value="1"/>
</dbReference>
<dbReference type="RefSeq" id="WP_341636295.1">
    <property type="nucleotide sequence ID" value="NZ_JBANDX010000407.1"/>
</dbReference>
<reference evidence="4 5" key="1">
    <citation type="submission" date="2024-02" db="EMBL/GenBank/DDBJ databases">
        <title>Bacteria isolated from the canopy kelp, Nereocystis luetkeana.</title>
        <authorList>
            <person name="Pfister C.A."/>
            <person name="Younker I.T."/>
            <person name="Light S.H."/>
        </authorList>
    </citation>
    <scope>NUCLEOTIDE SEQUENCE [LARGE SCALE GENOMIC DNA]</scope>
    <source>
        <strain evidence="4 5">TI.1.15</strain>
    </source>
</reference>
<keyword evidence="1" id="KW-0575">Peroxidase</keyword>
<name>A0ABU9FZ65_9VIBR</name>
<dbReference type="InterPro" id="IPR013740">
    <property type="entry name" value="Redoxin"/>
</dbReference>
<feature type="non-terminal residue" evidence="4">
    <location>
        <position position="68"/>
    </location>
</feature>
<protein>
    <submittedName>
        <fullName evidence="4">Redoxin family protein</fullName>
    </submittedName>
</protein>